<evidence type="ECO:0000313" key="5">
    <source>
        <dbReference type="Proteomes" id="UP000440694"/>
    </source>
</evidence>
<evidence type="ECO:0000256" key="1">
    <source>
        <dbReference type="SAM" id="MobiDB-lite"/>
    </source>
</evidence>
<protein>
    <recommendedName>
        <fullName evidence="3">SPOR domain-containing protein</fullName>
    </recommendedName>
</protein>
<dbReference type="Gene3D" id="3.30.70.1070">
    <property type="entry name" value="Sporulation related repeat"/>
    <property type="match status" value="1"/>
</dbReference>
<organism evidence="4 5">
    <name type="scientific">Hyphomicrobium album</name>
    <dbReference type="NCBI Taxonomy" id="2665159"/>
    <lineage>
        <taxon>Bacteria</taxon>
        <taxon>Pseudomonadati</taxon>
        <taxon>Pseudomonadota</taxon>
        <taxon>Alphaproteobacteria</taxon>
        <taxon>Hyphomicrobiales</taxon>
        <taxon>Hyphomicrobiaceae</taxon>
        <taxon>Hyphomicrobium</taxon>
    </lineage>
</organism>
<evidence type="ECO:0000256" key="2">
    <source>
        <dbReference type="SAM" id="SignalP"/>
    </source>
</evidence>
<evidence type="ECO:0000259" key="3">
    <source>
        <dbReference type="PROSITE" id="PS51724"/>
    </source>
</evidence>
<dbReference type="SUPFAM" id="SSF48452">
    <property type="entry name" value="TPR-like"/>
    <property type="match status" value="1"/>
</dbReference>
<feature type="compositionally biased region" description="Polar residues" evidence="1">
    <location>
        <begin position="172"/>
        <end position="182"/>
    </location>
</feature>
<dbReference type="RefSeq" id="WP_154737793.1">
    <property type="nucleotide sequence ID" value="NZ_WMBQ01000001.1"/>
</dbReference>
<dbReference type="SUPFAM" id="SSF110997">
    <property type="entry name" value="Sporulation related repeat"/>
    <property type="match status" value="1"/>
</dbReference>
<feature type="domain" description="SPOR" evidence="3">
    <location>
        <begin position="304"/>
        <end position="389"/>
    </location>
</feature>
<accession>A0A6I3KGE0</accession>
<feature type="compositionally biased region" description="Gly residues" evidence="1">
    <location>
        <begin position="209"/>
        <end position="223"/>
    </location>
</feature>
<feature type="region of interest" description="Disordered" evidence="1">
    <location>
        <begin position="28"/>
        <end position="59"/>
    </location>
</feature>
<dbReference type="EMBL" id="WMBQ01000001">
    <property type="protein sequence ID" value="MTD93236.1"/>
    <property type="molecule type" value="Genomic_DNA"/>
</dbReference>
<dbReference type="InterPro" id="IPR007730">
    <property type="entry name" value="SPOR-like_dom"/>
</dbReference>
<dbReference type="Pfam" id="PF05036">
    <property type="entry name" value="SPOR"/>
    <property type="match status" value="1"/>
</dbReference>
<feature type="chain" id="PRO_5026189470" description="SPOR domain-containing protein" evidence="2">
    <location>
        <begin position="24"/>
        <end position="389"/>
    </location>
</feature>
<gene>
    <name evidence="4" type="ORF">GIW81_02675</name>
</gene>
<feature type="region of interest" description="Disordered" evidence="1">
    <location>
        <begin position="153"/>
        <end position="254"/>
    </location>
</feature>
<dbReference type="Gene3D" id="1.25.40.10">
    <property type="entry name" value="Tetratricopeptide repeat domain"/>
    <property type="match status" value="1"/>
</dbReference>
<keyword evidence="2" id="KW-0732">Signal</keyword>
<name>A0A6I3KGE0_9HYPH</name>
<comment type="caution">
    <text evidence="4">The sequence shown here is derived from an EMBL/GenBank/DDBJ whole genome shotgun (WGS) entry which is preliminary data.</text>
</comment>
<feature type="compositionally biased region" description="Basic and acidic residues" evidence="1">
    <location>
        <begin position="37"/>
        <end position="59"/>
    </location>
</feature>
<evidence type="ECO:0000313" key="4">
    <source>
        <dbReference type="EMBL" id="MTD93236.1"/>
    </source>
</evidence>
<feature type="compositionally biased region" description="Low complexity" evidence="1">
    <location>
        <begin position="190"/>
        <end position="208"/>
    </location>
</feature>
<reference evidence="4 5" key="1">
    <citation type="submission" date="2019-11" db="EMBL/GenBank/DDBJ databases">
        <title>Identification of a novel strain.</title>
        <authorList>
            <person name="Xu Q."/>
            <person name="Wang G."/>
        </authorList>
    </citation>
    <scope>NUCLEOTIDE SEQUENCE [LARGE SCALE GENOMIC DNA]</scope>
    <source>
        <strain evidence="5">xq</strain>
    </source>
</reference>
<dbReference type="InterPro" id="IPR011990">
    <property type="entry name" value="TPR-like_helical_dom_sf"/>
</dbReference>
<dbReference type="AlphaFoldDB" id="A0A6I3KGE0"/>
<dbReference type="Proteomes" id="UP000440694">
    <property type="component" value="Unassembled WGS sequence"/>
</dbReference>
<proteinExistence type="predicted"/>
<dbReference type="GO" id="GO:0042834">
    <property type="term" value="F:peptidoglycan binding"/>
    <property type="evidence" value="ECO:0007669"/>
    <property type="project" value="InterPro"/>
</dbReference>
<keyword evidence="5" id="KW-1185">Reference proteome</keyword>
<dbReference type="PROSITE" id="PS51724">
    <property type="entry name" value="SPOR"/>
    <property type="match status" value="1"/>
</dbReference>
<sequence length="389" mass="39478">MGDFLRNLTLLLAVAAFAAPAVAFDGPTQKTGAKKSTAAEKQQKEKEASPEAAADEKGKTAALVQQTFDGGIKAYGSGKFEEAQRAFDAAVRGGLPSAQMPRLLYYRGLTFRKQGKPGYAVSDLTSALWLKGGLSEAERADAIKTRALAYNESGVSDVPPVPQSAYAEAPKIQSSSPAPTQTAMAGGGSSAAPASDAPAAPTPSSSSSGGIGGFFSNLFGGGSSSEEKPAEPPTSTASIGGDNAPPPDPAASGWGAATEVVAHGSAPNGAVPKRAPEIAAPFVTQVASVDQQPSAPAPPADRVSAPSGKFRLQVAAVRSRSEAEALAGLLVGRHGGELGGRHPEVDESVIGSMGTFYRVRLGPYASAQEPEQLCAALRSDGFDCLVLGQ</sequence>
<dbReference type="InterPro" id="IPR036680">
    <property type="entry name" value="SPOR-like_sf"/>
</dbReference>
<feature type="signal peptide" evidence="2">
    <location>
        <begin position="1"/>
        <end position="23"/>
    </location>
</feature>